<feature type="domain" description="DUF6533" evidence="2">
    <location>
        <begin position="24"/>
        <end position="70"/>
    </location>
</feature>
<comment type="caution">
    <text evidence="3">The sequence shown here is derived from an EMBL/GenBank/DDBJ whole genome shotgun (WGS) entry which is preliminary data.</text>
</comment>
<protein>
    <recommendedName>
        <fullName evidence="2">DUF6533 domain-containing protein</fullName>
    </recommendedName>
</protein>
<dbReference type="OrthoDB" id="2686024at2759"/>
<feature type="transmembrane region" description="Helical" evidence="1">
    <location>
        <begin position="59"/>
        <end position="80"/>
    </location>
</feature>
<dbReference type="RefSeq" id="XP_007769120.1">
    <property type="nucleotide sequence ID" value="XM_007770930.1"/>
</dbReference>
<accession>A0A5M3MNL3</accession>
<organism evidence="3 4">
    <name type="scientific">Coniophora puteana (strain RWD-64-598)</name>
    <name type="common">Brown rot fungus</name>
    <dbReference type="NCBI Taxonomy" id="741705"/>
    <lineage>
        <taxon>Eukaryota</taxon>
        <taxon>Fungi</taxon>
        <taxon>Dikarya</taxon>
        <taxon>Basidiomycota</taxon>
        <taxon>Agaricomycotina</taxon>
        <taxon>Agaricomycetes</taxon>
        <taxon>Agaricomycetidae</taxon>
        <taxon>Boletales</taxon>
        <taxon>Coniophorineae</taxon>
        <taxon>Coniophoraceae</taxon>
        <taxon>Coniophora</taxon>
    </lineage>
</organism>
<dbReference type="Pfam" id="PF20151">
    <property type="entry name" value="DUF6533"/>
    <property type="match status" value="1"/>
</dbReference>
<keyword evidence="1" id="KW-0812">Transmembrane</keyword>
<dbReference type="GeneID" id="19209143"/>
<evidence type="ECO:0000256" key="1">
    <source>
        <dbReference type="SAM" id="Phobius"/>
    </source>
</evidence>
<evidence type="ECO:0000313" key="3">
    <source>
        <dbReference type="EMBL" id="EIW80637.1"/>
    </source>
</evidence>
<name>A0A5M3MNL3_CONPW</name>
<evidence type="ECO:0000259" key="2">
    <source>
        <dbReference type="Pfam" id="PF20151"/>
    </source>
</evidence>
<keyword evidence="4" id="KW-1185">Reference proteome</keyword>
<keyword evidence="1" id="KW-0472">Membrane</keyword>
<sequence length="132" mass="15556">MDQLVDLATGFRTSNVRVRFQAPYVQYAETFMYVYDYILNIPDEIDYLWKGGTLGPGKILYSLAHYVPFVTIPLALIFHLVPGLDIHGAGVTFCEWLFWFRACIMWNYHRVVVFVCVAHGLHSYLCFWYRRF</sequence>
<proteinExistence type="predicted"/>
<dbReference type="InterPro" id="IPR045340">
    <property type="entry name" value="DUF6533"/>
</dbReference>
<feature type="transmembrane region" description="Helical" evidence="1">
    <location>
        <begin position="111"/>
        <end position="130"/>
    </location>
</feature>
<dbReference type="EMBL" id="JH711579">
    <property type="protein sequence ID" value="EIW80637.1"/>
    <property type="molecule type" value="Genomic_DNA"/>
</dbReference>
<keyword evidence="1" id="KW-1133">Transmembrane helix</keyword>
<dbReference type="Proteomes" id="UP000053558">
    <property type="component" value="Unassembled WGS sequence"/>
</dbReference>
<reference evidence="4" key="1">
    <citation type="journal article" date="2012" name="Science">
        <title>The Paleozoic origin of enzymatic lignin decomposition reconstructed from 31 fungal genomes.</title>
        <authorList>
            <person name="Floudas D."/>
            <person name="Binder M."/>
            <person name="Riley R."/>
            <person name="Barry K."/>
            <person name="Blanchette R.A."/>
            <person name="Henrissat B."/>
            <person name="Martinez A.T."/>
            <person name="Otillar R."/>
            <person name="Spatafora J.W."/>
            <person name="Yadav J.S."/>
            <person name="Aerts A."/>
            <person name="Benoit I."/>
            <person name="Boyd A."/>
            <person name="Carlson A."/>
            <person name="Copeland A."/>
            <person name="Coutinho P.M."/>
            <person name="de Vries R.P."/>
            <person name="Ferreira P."/>
            <person name="Findley K."/>
            <person name="Foster B."/>
            <person name="Gaskell J."/>
            <person name="Glotzer D."/>
            <person name="Gorecki P."/>
            <person name="Heitman J."/>
            <person name="Hesse C."/>
            <person name="Hori C."/>
            <person name="Igarashi K."/>
            <person name="Jurgens J.A."/>
            <person name="Kallen N."/>
            <person name="Kersten P."/>
            <person name="Kohler A."/>
            <person name="Kuees U."/>
            <person name="Kumar T.K.A."/>
            <person name="Kuo A."/>
            <person name="LaButti K."/>
            <person name="Larrondo L.F."/>
            <person name="Lindquist E."/>
            <person name="Ling A."/>
            <person name="Lombard V."/>
            <person name="Lucas S."/>
            <person name="Lundell T."/>
            <person name="Martin R."/>
            <person name="McLaughlin D.J."/>
            <person name="Morgenstern I."/>
            <person name="Morin E."/>
            <person name="Murat C."/>
            <person name="Nagy L.G."/>
            <person name="Nolan M."/>
            <person name="Ohm R.A."/>
            <person name="Patyshakuliyeva A."/>
            <person name="Rokas A."/>
            <person name="Ruiz-Duenas F.J."/>
            <person name="Sabat G."/>
            <person name="Salamov A."/>
            <person name="Samejima M."/>
            <person name="Schmutz J."/>
            <person name="Slot J.C."/>
            <person name="St John F."/>
            <person name="Stenlid J."/>
            <person name="Sun H."/>
            <person name="Sun S."/>
            <person name="Syed K."/>
            <person name="Tsang A."/>
            <person name="Wiebenga A."/>
            <person name="Young D."/>
            <person name="Pisabarro A."/>
            <person name="Eastwood D.C."/>
            <person name="Martin F."/>
            <person name="Cullen D."/>
            <person name="Grigoriev I.V."/>
            <person name="Hibbett D.S."/>
        </authorList>
    </citation>
    <scope>NUCLEOTIDE SEQUENCE [LARGE SCALE GENOMIC DNA]</scope>
    <source>
        <strain evidence="4">RWD-64-598 SS2</strain>
    </source>
</reference>
<dbReference type="AlphaFoldDB" id="A0A5M3MNL3"/>
<dbReference type="KEGG" id="cput:CONPUDRAFT_73718"/>
<gene>
    <name evidence="3" type="ORF">CONPUDRAFT_73718</name>
</gene>
<evidence type="ECO:0000313" key="4">
    <source>
        <dbReference type="Proteomes" id="UP000053558"/>
    </source>
</evidence>